<evidence type="ECO:0000256" key="9">
    <source>
        <dbReference type="SAM" id="MobiDB-lite"/>
    </source>
</evidence>
<dbReference type="EMBL" id="GDAI01000934">
    <property type="protein sequence ID" value="JAI16669.1"/>
    <property type="molecule type" value="mRNA"/>
</dbReference>
<evidence type="ECO:0000256" key="3">
    <source>
        <dbReference type="ARBA" id="ARBA00022692"/>
    </source>
</evidence>
<keyword evidence="3 7" id="KW-0812">Transmembrane</keyword>
<dbReference type="InterPro" id="IPR012315">
    <property type="entry name" value="KASH"/>
</dbReference>
<dbReference type="GO" id="GO:0007010">
    <property type="term" value="P:cytoskeleton organization"/>
    <property type="evidence" value="ECO:0007669"/>
    <property type="project" value="TreeGrafter"/>
</dbReference>
<keyword evidence="8" id="KW-0175">Coiled coil</keyword>
<proteinExistence type="evidence at transcript level"/>
<feature type="coiled-coil region" evidence="8">
    <location>
        <begin position="33"/>
        <end position="87"/>
    </location>
</feature>
<dbReference type="GO" id="GO:0007097">
    <property type="term" value="P:nuclear migration"/>
    <property type="evidence" value="ECO:0007669"/>
    <property type="project" value="TreeGrafter"/>
</dbReference>
<evidence type="ECO:0000256" key="5">
    <source>
        <dbReference type="ARBA" id="ARBA00023136"/>
    </source>
</evidence>
<feature type="topological domain" description="Cytoplasmic" evidence="7">
    <location>
        <begin position="1"/>
        <end position="470"/>
    </location>
</feature>
<keyword evidence="4" id="KW-1133">Transmembrane helix</keyword>
<evidence type="ECO:0000256" key="7">
    <source>
        <dbReference type="PROSITE-ProRule" id="PRU00385"/>
    </source>
</evidence>
<comment type="similarity">
    <text evidence="2">Belongs to the nesprin family.</text>
</comment>
<feature type="non-terminal residue" evidence="11">
    <location>
        <position position="1"/>
    </location>
</feature>
<accession>A0A0K8TQP2</accession>
<evidence type="ECO:0000259" key="10">
    <source>
        <dbReference type="PROSITE" id="PS51049"/>
    </source>
</evidence>
<reference evidence="11" key="1">
    <citation type="journal article" date="2015" name="Insect Biochem. Mol. Biol.">
        <title>An insight into the sialome of the horse fly, Tabanus bromius.</title>
        <authorList>
            <person name="Ribeiro J.M."/>
            <person name="Kazimirova M."/>
            <person name="Takac P."/>
            <person name="Andersen J.F."/>
            <person name="Francischetti I.M."/>
        </authorList>
    </citation>
    <scope>NUCLEOTIDE SEQUENCE</scope>
</reference>
<evidence type="ECO:0000313" key="11">
    <source>
        <dbReference type="EMBL" id="JAI16669.1"/>
    </source>
</evidence>
<feature type="compositionally biased region" description="Basic residues" evidence="9">
    <location>
        <begin position="392"/>
        <end position="409"/>
    </location>
</feature>
<dbReference type="GO" id="GO:0048471">
    <property type="term" value="C:perinuclear region of cytoplasm"/>
    <property type="evidence" value="ECO:0007669"/>
    <property type="project" value="TreeGrafter"/>
</dbReference>
<comment type="subcellular location">
    <subcellularLocation>
        <location evidence="1">Nucleus membrane</location>
    </subcellularLocation>
</comment>
<evidence type="ECO:0000256" key="2">
    <source>
        <dbReference type="ARBA" id="ARBA00008619"/>
    </source>
</evidence>
<feature type="domain" description="KASH" evidence="10">
    <location>
        <begin position="462"/>
        <end position="517"/>
    </location>
</feature>
<dbReference type="GO" id="GO:0031965">
    <property type="term" value="C:nuclear membrane"/>
    <property type="evidence" value="ECO:0007669"/>
    <property type="project" value="UniProtKB-SubCell"/>
</dbReference>
<dbReference type="Pfam" id="PF10541">
    <property type="entry name" value="KASH"/>
    <property type="match status" value="1"/>
</dbReference>
<feature type="compositionally biased region" description="Low complexity" evidence="9">
    <location>
        <begin position="290"/>
        <end position="310"/>
    </location>
</feature>
<name>A0A0K8TQP2_TABBR</name>
<sequence length="517" mass="57555">RAEVGVQTDITALRDLLSSWESLLDWSENASSARKMQEEMIVLKNALNRLGKQNYDFDSEETIQFAIEELKNEKAQLQTCRTNMLRLNASVHSWLTRREMNLNEEIKVNNNNNNNSNNTVSIDKDNNNINATSNTLLNETNNNNTIEDNSEQIKEKTVLISNTVHSEYELHKQLKDEVSDMYSAWDEADARISNHLEILNKSWAAWRQLECGLSEFHQVLGKDRGTLQGLEGALDRGQTTSVEIAQNVKQVAKLLSEKVECNQQQQQVAVSQDVPDTARIVQQFNALVTSSNGSLSDSGISDGGTTSDGGLSERERRLGVLRRLAKQLENALAPGSEALKSITARMEAAEAELKTLQNTCRELIVRTAVSQHKKSQAVMSYNNTNGTMKSPVKVKKSSPSGKRKNKRRVSVGSTTTEGSIVTRNKKLMNEGYASAPDFGDPDDPSDDCYELCSSDDDFGPKSGWAWRVARFALPVQIAILTLFCAACLMEPHCCDSLNNFSMSFTPQLRYVRGPPPI</sequence>
<dbReference type="GO" id="GO:0019894">
    <property type="term" value="F:kinesin binding"/>
    <property type="evidence" value="ECO:0007669"/>
    <property type="project" value="TreeGrafter"/>
</dbReference>
<feature type="compositionally biased region" description="Polar residues" evidence="9">
    <location>
        <begin position="411"/>
        <end position="422"/>
    </location>
</feature>
<protein>
    <submittedName>
        <fullName evidence="11">Putative klarsicht isoform c</fullName>
    </submittedName>
</protein>
<evidence type="ECO:0000256" key="4">
    <source>
        <dbReference type="ARBA" id="ARBA00022989"/>
    </source>
</evidence>
<dbReference type="AlphaFoldDB" id="A0A0K8TQP2"/>
<feature type="region of interest" description="Disordered" evidence="9">
    <location>
        <begin position="381"/>
        <end position="423"/>
    </location>
</feature>
<feature type="region of interest" description="Disordered" evidence="9">
    <location>
        <begin position="290"/>
        <end position="314"/>
    </location>
</feature>
<organism evidence="11">
    <name type="scientific">Tabanus bromius</name>
    <name type="common">Band-eyed brown horse fly</name>
    <dbReference type="NCBI Taxonomy" id="304241"/>
    <lineage>
        <taxon>Eukaryota</taxon>
        <taxon>Metazoa</taxon>
        <taxon>Ecdysozoa</taxon>
        <taxon>Arthropoda</taxon>
        <taxon>Hexapoda</taxon>
        <taxon>Insecta</taxon>
        <taxon>Pterygota</taxon>
        <taxon>Neoptera</taxon>
        <taxon>Endopterygota</taxon>
        <taxon>Diptera</taxon>
        <taxon>Brachycera</taxon>
        <taxon>Tabanomorpha</taxon>
        <taxon>Tabanoidea</taxon>
        <taxon>Tabanidae</taxon>
        <taxon>Tabanus</taxon>
    </lineage>
</organism>
<evidence type="ECO:0000256" key="8">
    <source>
        <dbReference type="SAM" id="Coils"/>
    </source>
</evidence>
<dbReference type="PANTHER" id="PTHR21524">
    <property type="entry name" value="SPECTRIN REPEAT CONTAINING NUCLEAR ENVELOPE PROTEIN 2"/>
    <property type="match status" value="1"/>
</dbReference>
<keyword evidence="6" id="KW-0539">Nucleus</keyword>
<evidence type="ECO:0000256" key="1">
    <source>
        <dbReference type="ARBA" id="ARBA00004126"/>
    </source>
</evidence>
<dbReference type="SMART" id="SM01249">
    <property type="entry name" value="KASH"/>
    <property type="match status" value="1"/>
</dbReference>
<keyword evidence="5 7" id="KW-0472">Membrane</keyword>
<dbReference type="PANTHER" id="PTHR21524:SF5">
    <property type="entry name" value="SPECTRIN REPEAT CONTAINING NUCLEAR ENVELOPE PROTEIN 2"/>
    <property type="match status" value="1"/>
</dbReference>
<feature type="topological domain" description="Perinuclear space" evidence="7">
    <location>
        <begin position="492"/>
        <end position="517"/>
    </location>
</feature>
<evidence type="ECO:0000256" key="6">
    <source>
        <dbReference type="ARBA" id="ARBA00023242"/>
    </source>
</evidence>
<dbReference type="PROSITE" id="PS51049">
    <property type="entry name" value="KASH"/>
    <property type="match status" value="1"/>
</dbReference>
<dbReference type="GO" id="GO:0006997">
    <property type="term" value="P:nucleus organization"/>
    <property type="evidence" value="ECO:0007669"/>
    <property type="project" value="TreeGrafter"/>
</dbReference>